<proteinExistence type="predicted"/>
<evidence type="ECO:0000259" key="6">
    <source>
        <dbReference type="PROSITE" id="PS51007"/>
    </source>
</evidence>
<dbReference type="EMBL" id="JASHIF010000009">
    <property type="protein sequence ID" value="MDI9859838.1"/>
    <property type="molecule type" value="Genomic_DNA"/>
</dbReference>
<dbReference type="Proteomes" id="UP001236507">
    <property type="component" value="Unassembled WGS sequence"/>
</dbReference>
<evidence type="ECO:0000256" key="2">
    <source>
        <dbReference type="ARBA" id="ARBA00022723"/>
    </source>
</evidence>
<keyword evidence="5" id="KW-1133">Transmembrane helix</keyword>
<feature type="domain" description="Cytochrome c" evidence="6">
    <location>
        <begin position="46"/>
        <end position="160"/>
    </location>
</feature>
<keyword evidence="3 4" id="KW-0408">Iron</keyword>
<feature type="transmembrane region" description="Helical" evidence="5">
    <location>
        <begin position="7"/>
        <end position="30"/>
    </location>
</feature>
<dbReference type="InterPro" id="IPR009056">
    <property type="entry name" value="Cyt_c-like_dom"/>
</dbReference>
<reference evidence="7 8" key="1">
    <citation type="submission" date="2023-05" db="EMBL/GenBank/DDBJ databases">
        <title>Novel species of genus Flectobacillus isolated from stream in China.</title>
        <authorList>
            <person name="Lu H."/>
        </authorList>
    </citation>
    <scope>NUCLEOTIDE SEQUENCE [LARGE SCALE GENOMIC DNA]</scope>
    <source>
        <strain evidence="7 8">KCTC 42575</strain>
    </source>
</reference>
<dbReference type="Gene3D" id="1.10.760.10">
    <property type="entry name" value="Cytochrome c-like domain"/>
    <property type="match status" value="2"/>
</dbReference>
<name>A0ABT6Y8E3_9BACT</name>
<dbReference type="Pfam" id="PF00034">
    <property type="entry name" value="Cytochrom_C"/>
    <property type="match status" value="1"/>
</dbReference>
<dbReference type="PROSITE" id="PS51007">
    <property type="entry name" value="CYTC"/>
    <property type="match status" value="2"/>
</dbReference>
<evidence type="ECO:0000256" key="3">
    <source>
        <dbReference type="ARBA" id="ARBA00023004"/>
    </source>
</evidence>
<keyword evidence="8" id="KW-1185">Reference proteome</keyword>
<evidence type="ECO:0000256" key="1">
    <source>
        <dbReference type="ARBA" id="ARBA00022617"/>
    </source>
</evidence>
<dbReference type="SUPFAM" id="SSF46626">
    <property type="entry name" value="Cytochrome c"/>
    <property type="match status" value="2"/>
</dbReference>
<keyword evidence="2 4" id="KW-0479">Metal-binding</keyword>
<organism evidence="7 8">
    <name type="scientific">Flectobacillus roseus</name>
    <dbReference type="NCBI Taxonomy" id="502259"/>
    <lineage>
        <taxon>Bacteria</taxon>
        <taxon>Pseudomonadati</taxon>
        <taxon>Bacteroidota</taxon>
        <taxon>Cytophagia</taxon>
        <taxon>Cytophagales</taxon>
        <taxon>Flectobacillaceae</taxon>
        <taxon>Flectobacillus</taxon>
    </lineage>
</organism>
<evidence type="ECO:0000313" key="8">
    <source>
        <dbReference type="Proteomes" id="UP001236507"/>
    </source>
</evidence>
<protein>
    <submittedName>
        <fullName evidence="7">Cytochrome c</fullName>
    </submittedName>
</protein>
<dbReference type="PANTHER" id="PTHR35008:SF8">
    <property type="entry name" value="ALCOHOL DEHYDROGENASE CYTOCHROME C SUBUNIT"/>
    <property type="match status" value="1"/>
</dbReference>
<evidence type="ECO:0000313" key="7">
    <source>
        <dbReference type="EMBL" id="MDI9859838.1"/>
    </source>
</evidence>
<sequence>MKKLPKILLLIFAIVIIGIVGILSYVSLALPDVGPPPEISIKPNAASIENGRYLANHVAVCIDCHSTRDYTLFAAPPIAGTEGKGGETFDHQLGFPGSYTAKNITPSGLGNWTDGEIYRAMTTGVSKDGHALFPIMPYPYYASMDPQDANDIIAYIRTLKPLENTPPPSTSDFPMNFIINTIPQKAKAMSKPREDDVLKYGEYLITIASCRECHTKPDDKGGKVPGMDYAGGFVFPMPGYGTLVSPNITPDPETGIGKWSKEAFVARFKAYADSTYQSPKVGKGQFQTMMPWTMYSGMKVKDIEAIYTYLKSIKPVKNKVVKFTSEI</sequence>
<dbReference type="InterPro" id="IPR051459">
    <property type="entry name" value="Cytochrome_c-type_DH"/>
</dbReference>
<accession>A0ABT6Y8E3</accession>
<evidence type="ECO:0000256" key="5">
    <source>
        <dbReference type="SAM" id="Phobius"/>
    </source>
</evidence>
<evidence type="ECO:0000256" key="4">
    <source>
        <dbReference type="PROSITE-ProRule" id="PRU00433"/>
    </source>
</evidence>
<dbReference type="InterPro" id="IPR036909">
    <property type="entry name" value="Cyt_c-like_dom_sf"/>
</dbReference>
<gene>
    <name evidence="7" type="ORF">QM524_11515</name>
</gene>
<dbReference type="RefSeq" id="WP_283344704.1">
    <property type="nucleotide sequence ID" value="NZ_JASHIF010000009.1"/>
</dbReference>
<keyword evidence="5" id="KW-0472">Membrane</keyword>
<comment type="caution">
    <text evidence="7">The sequence shown here is derived from an EMBL/GenBank/DDBJ whole genome shotgun (WGS) entry which is preliminary data.</text>
</comment>
<keyword evidence="5" id="KW-0812">Transmembrane</keyword>
<keyword evidence="1 4" id="KW-0349">Heme</keyword>
<dbReference type="PANTHER" id="PTHR35008">
    <property type="entry name" value="BLL4482 PROTEIN-RELATED"/>
    <property type="match status" value="1"/>
</dbReference>
<feature type="domain" description="Cytochrome c" evidence="6">
    <location>
        <begin position="196"/>
        <end position="314"/>
    </location>
</feature>